<dbReference type="Pfam" id="PF12770">
    <property type="entry name" value="CHAT"/>
    <property type="match status" value="1"/>
</dbReference>
<sequence>MTKSAAAAPPADGAMRLSEAESLLDLVHTDVMLARTRAEALLAPGVGDEAEVVALRVVGLSLRFSDPQRASEQLRQSAALAGRLRLPVRVAQARTSHVPVLSQLGRTQAALREAVLAEAALLGPRDELDLARLRVNHGLVLHRIGRPTEALTCFGAAEPVLRRHGDVRWEVLLRNLRGTLLAYRGRPDEAIEDLRRGVALAQEGGLDVILCSLQQNLGFALMHVGRIPEALEQIARALTQAEALGRRLDSALADRAEVLLAAGLASEALENAERAITGHESTGRAYDAAESRLVGARAALAAGESARASELSAAAREAFTRQRRHAWATLAWQMELAARFSEGERTPELLRDLTHCVARLERAGWLITPQRARLQAAHTAAALGRRAQAERLYAQIAAERFGGLSNVRILAWEAEGARLLLRGDRSGAGRAMTRGLNVLAQYANTLGATDLRAGAASLGTDLATAGLRLSVDGGSARSLLIRTEQWRAASMRRAPVRPRQSGRLAELLGRLRTVTSQVSEEGLDGKDIRPLQRERGRLEQEIKDLARHAPGTHEAPESPLDLRKLADRLGGRALVEYVRLEDDLHAVVLADGRCTRTRIGSYQAVLTELDQLRFAMVRIASKHGSPALLRGAMDVYDHARTRLDHVLLGGLGRDISGHELVLVPTGSLHALAWAALPSLDSRVLTVAPSARSWLSAEEVPERPGHVALAHGPGLPHAQAEIGTLAGLYPEATALQGAWAGAEAVAESWDGARLAHLAAHGRFRRDNPLFSNLELADGPLTVYDLESLRRAPRVLILSACDAALSGIKPGDELMGVASALLAQGCKTLIASVAPVADEHTRTLMLDVHAALGRGLRPAQALADAQAAQAKAGAPAFICLGAG</sequence>
<keyword evidence="3" id="KW-1185">Reference proteome</keyword>
<dbReference type="InterPro" id="IPR011990">
    <property type="entry name" value="TPR-like_helical_dom_sf"/>
</dbReference>
<dbReference type="InterPro" id="IPR024983">
    <property type="entry name" value="CHAT_dom"/>
</dbReference>
<protein>
    <submittedName>
        <fullName evidence="2">CHAT domain-containing protein</fullName>
    </submittedName>
</protein>
<organism evidence="2 3">
    <name type="scientific">Actinospica durhamensis</name>
    <dbReference type="NCBI Taxonomy" id="1508375"/>
    <lineage>
        <taxon>Bacteria</taxon>
        <taxon>Bacillati</taxon>
        <taxon>Actinomycetota</taxon>
        <taxon>Actinomycetes</taxon>
        <taxon>Catenulisporales</taxon>
        <taxon>Actinospicaceae</taxon>
        <taxon>Actinospica</taxon>
    </lineage>
</organism>
<feature type="domain" description="CHAT" evidence="1">
    <location>
        <begin position="643"/>
        <end position="866"/>
    </location>
</feature>
<dbReference type="SUPFAM" id="SSF48452">
    <property type="entry name" value="TPR-like"/>
    <property type="match status" value="1"/>
</dbReference>
<dbReference type="EMBL" id="JAGSOG010000024">
    <property type="protein sequence ID" value="MBR7833196.1"/>
    <property type="molecule type" value="Genomic_DNA"/>
</dbReference>
<dbReference type="Gene3D" id="1.25.40.10">
    <property type="entry name" value="Tetratricopeptide repeat domain"/>
    <property type="match status" value="1"/>
</dbReference>
<dbReference type="Proteomes" id="UP000675781">
    <property type="component" value="Unassembled WGS sequence"/>
</dbReference>
<comment type="caution">
    <text evidence="2">The sequence shown here is derived from an EMBL/GenBank/DDBJ whole genome shotgun (WGS) entry which is preliminary data.</text>
</comment>
<dbReference type="AlphaFoldDB" id="A0A941EL80"/>
<dbReference type="InterPro" id="IPR019734">
    <property type="entry name" value="TPR_rpt"/>
</dbReference>
<dbReference type="RefSeq" id="WP_212527718.1">
    <property type="nucleotide sequence ID" value="NZ_JAGSOG010000024.1"/>
</dbReference>
<evidence type="ECO:0000259" key="1">
    <source>
        <dbReference type="Pfam" id="PF12770"/>
    </source>
</evidence>
<accession>A0A941EL80</accession>
<evidence type="ECO:0000313" key="3">
    <source>
        <dbReference type="Proteomes" id="UP000675781"/>
    </source>
</evidence>
<name>A0A941EL80_9ACTN</name>
<reference evidence="2" key="1">
    <citation type="submission" date="2021-04" db="EMBL/GenBank/DDBJ databases">
        <title>Genome based classification of Actinospica acidithermotolerans sp. nov., an actinobacterium isolated from an Indonesian hot spring.</title>
        <authorList>
            <person name="Kusuma A.B."/>
            <person name="Putra K.E."/>
            <person name="Nafisah S."/>
            <person name="Loh J."/>
            <person name="Nouioui I."/>
            <person name="Goodfellow M."/>
        </authorList>
    </citation>
    <scope>NUCLEOTIDE SEQUENCE</scope>
    <source>
        <strain evidence="2">CSCA 57</strain>
    </source>
</reference>
<dbReference type="SMART" id="SM00028">
    <property type="entry name" value="TPR"/>
    <property type="match status" value="3"/>
</dbReference>
<evidence type="ECO:0000313" key="2">
    <source>
        <dbReference type="EMBL" id="MBR7833196.1"/>
    </source>
</evidence>
<proteinExistence type="predicted"/>
<gene>
    <name evidence="2" type="ORF">KDL01_07965</name>
</gene>